<evidence type="ECO:0000313" key="3">
    <source>
        <dbReference type="Proteomes" id="UP000432350"/>
    </source>
</evidence>
<sequence length="74" mass="8494">MNYSNAIQIAEFAGNTKDDELLLLALIHLKILFYDAPRARRYAILPDLQTLSLTIGLSLLLYFPLNSTHHHMLR</sequence>
<evidence type="ECO:0000256" key="1">
    <source>
        <dbReference type="SAM" id="Phobius"/>
    </source>
</evidence>
<accession>A0A654DX09</accession>
<keyword evidence="1" id="KW-0812">Transmembrane</keyword>
<name>A0A654DX09_SPHMU</name>
<reference evidence="2 3" key="1">
    <citation type="submission" date="2019-10" db="EMBL/GenBank/DDBJ databases">
        <authorList>
            <person name="Karimi E."/>
        </authorList>
    </citation>
    <scope>NUCLEOTIDE SEQUENCE [LARGE SCALE GENOMIC DNA]</scope>
    <source>
        <strain evidence="2">Sphingobacterium sp. 8BC</strain>
    </source>
</reference>
<dbReference type="AlphaFoldDB" id="A0A654DX09"/>
<feature type="transmembrane region" description="Helical" evidence="1">
    <location>
        <begin position="48"/>
        <end position="65"/>
    </location>
</feature>
<organism evidence="2 3">
    <name type="scientific">Sphingobacterium multivorum</name>
    <dbReference type="NCBI Taxonomy" id="28454"/>
    <lineage>
        <taxon>Bacteria</taxon>
        <taxon>Pseudomonadati</taxon>
        <taxon>Bacteroidota</taxon>
        <taxon>Sphingobacteriia</taxon>
        <taxon>Sphingobacteriales</taxon>
        <taxon>Sphingobacteriaceae</taxon>
        <taxon>Sphingobacterium</taxon>
    </lineage>
</organism>
<gene>
    <name evidence="2" type="ORF">SPHINGO8BC_80060</name>
</gene>
<dbReference type="Proteomes" id="UP000432350">
    <property type="component" value="Unassembled WGS sequence"/>
</dbReference>
<keyword evidence="1" id="KW-1133">Transmembrane helix</keyword>
<evidence type="ECO:0000313" key="2">
    <source>
        <dbReference type="EMBL" id="VXD07138.1"/>
    </source>
</evidence>
<proteinExistence type="predicted"/>
<dbReference type="EMBL" id="CABWMV010000027">
    <property type="protein sequence ID" value="VXD07138.1"/>
    <property type="molecule type" value="Genomic_DNA"/>
</dbReference>
<keyword evidence="1" id="KW-0472">Membrane</keyword>
<protein>
    <submittedName>
        <fullName evidence="2">Uncharacterized protein</fullName>
    </submittedName>
</protein>